<evidence type="ECO:0000256" key="4">
    <source>
        <dbReference type="ARBA" id="ARBA00022605"/>
    </source>
</evidence>
<keyword evidence="6 8" id="KW-0413">Isomerase</keyword>
<dbReference type="Gene3D" id="3.10.310.10">
    <property type="entry name" value="Diaminopimelate Epimerase, Chain A, domain 1"/>
    <property type="match status" value="2"/>
</dbReference>
<evidence type="ECO:0000313" key="11">
    <source>
        <dbReference type="Proteomes" id="UP000568050"/>
    </source>
</evidence>
<comment type="catalytic activity">
    <reaction evidence="7 8">
        <text>(2S,6S)-2,6-diaminopimelate = meso-2,6-diaminopimelate</text>
        <dbReference type="Rhea" id="RHEA:15393"/>
        <dbReference type="ChEBI" id="CHEBI:57609"/>
        <dbReference type="ChEBI" id="CHEBI:57791"/>
        <dbReference type="EC" id="5.1.1.7"/>
    </reaction>
</comment>
<protein>
    <recommendedName>
        <fullName evidence="3 8">Diaminopimelate epimerase</fullName>
        <shortName evidence="8">DAP epimerase</shortName>
        <ecNumber evidence="3 8">5.1.1.7</ecNumber>
    </recommendedName>
    <alternativeName>
        <fullName evidence="8">PLP-independent amino acid racemase</fullName>
    </alternativeName>
</protein>
<dbReference type="GO" id="GO:0009089">
    <property type="term" value="P:lysine biosynthetic process via diaminopimelate"/>
    <property type="evidence" value="ECO:0007669"/>
    <property type="project" value="UniProtKB-UniRule"/>
</dbReference>
<evidence type="ECO:0000256" key="3">
    <source>
        <dbReference type="ARBA" id="ARBA00013080"/>
    </source>
</evidence>
<feature type="binding site" evidence="8">
    <location>
        <begin position="235"/>
        <end position="236"/>
    </location>
    <ligand>
        <name>substrate</name>
    </ligand>
</feature>
<sequence length="288" mass="30882">MGLRSTDPRISFGHGTKNTFVLVDDPDGELALTEQDVRDLAALWGEDSADGVIRVVRTAASGEGFIASGDRPDGTGHEWFMDYRNADGSIAQMCGNGVRVFAAHLRDRGWVEADEFPIMTRAGERSVTIEQAPSGGDEQWQVKVGMGPARTNDAVRMVTVDSDSFEGRDVDLGNPHCVVQLPDGVDYDCLNLADRPDLTPEPADGANIEFVQVLGDRHIRMRVFERGVGETLSCGTGATAAVAATADALGEGWGEQWLVDVRGGQLRIGWDSDAHMTLAGPAVLSRAD</sequence>
<reference evidence="10 11" key="1">
    <citation type="submission" date="2020-08" db="EMBL/GenBank/DDBJ databases">
        <title>Sequencing the genomes of 1000 actinobacteria strains.</title>
        <authorList>
            <person name="Klenk H.-P."/>
        </authorList>
    </citation>
    <scope>NUCLEOTIDE SEQUENCE [LARGE SCALE GENOMIC DNA]</scope>
    <source>
        <strain evidence="10 11">DSM 23040</strain>
    </source>
</reference>
<feature type="binding site" evidence="8">
    <location>
        <begin position="95"/>
        <end position="96"/>
    </location>
    <ligand>
        <name>substrate</name>
    </ligand>
</feature>
<dbReference type="RefSeq" id="WP_183373494.1">
    <property type="nucleotide sequence ID" value="NZ_CBCSFZ010000029.1"/>
</dbReference>
<dbReference type="Pfam" id="PF01678">
    <property type="entry name" value="DAP_epimerase"/>
    <property type="match status" value="2"/>
</dbReference>
<comment type="subcellular location">
    <subcellularLocation>
        <location evidence="8">Cytoplasm</location>
    </subcellularLocation>
</comment>
<accession>A0A839QND1</accession>
<dbReference type="UniPathway" id="UPA00034">
    <property type="reaction ID" value="UER00025"/>
</dbReference>
<comment type="caution">
    <text evidence="8">Lacks conserved residue(s) required for the propagation of feature annotation.</text>
</comment>
<feature type="site" description="Could be important to modulate the pK values of the two catalytic cysteine residues" evidence="8">
    <location>
        <position position="225"/>
    </location>
</feature>
<feature type="active site" evidence="9">
    <location>
        <position position="94"/>
    </location>
</feature>
<comment type="similarity">
    <text evidence="2 8">Belongs to the diaminopimelate epimerase family.</text>
</comment>
<evidence type="ECO:0000256" key="9">
    <source>
        <dbReference type="PROSITE-ProRule" id="PRU10125"/>
    </source>
</evidence>
<evidence type="ECO:0000256" key="8">
    <source>
        <dbReference type="HAMAP-Rule" id="MF_00197"/>
    </source>
</evidence>
<dbReference type="NCBIfam" id="TIGR00652">
    <property type="entry name" value="DapF"/>
    <property type="match status" value="1"/>
</dbReference>
<organism evidence="10 11">
    <name type="scientific">Helcobacillus massiliensis</name>
    <dbReference type="NCBI Taxonomy" id="521392"/>
    <lineage>
        <taxon>Bacteria</taxon>
        <taxon>Bacillati</taxon>
        <taxon>Actinomycetota</taxon>
        <taxon>Actinomycetes</taxon>
        <taxon>Micrococcales</taxon>
        <taxon>Dermabacteraceae</taxon>
        <taxon>Helcobacillus</taxon>
    </lineage>
</organism>
<dbReference type="GO" id="GO:0008837">
    <property type="term" value="F:diaminopimelate epimerase activity"/>
    <property type="evidence" value="ECO:0007669"/>
    <property type="project" value="UniProtKB-UniRule"/>
</dbReference>
<dbReference type="PROSITE" id="PS01326">
    <property type="entry name" value="DAP_EPIMERASE"/>
    <property type="match status" value="1"/>
</dbReference>
<dbReference type="PANTHER" id="PTHR31689:SF0">
    <property type="entry name" value="DIAMINOPIMELATE EPIMERASE"/>
    <property type="match status" value="1"/>
</dbReference>
<feature type="active site" description="Proton acceptor" evidence="8">
    <location>
        <position position="234"/>
    </location>
</feature>
<keyword evidence="11" id="KW-1185">Reference proteome</keyword>
<proteinExistence type="inferred from homology"/>
<comment type="subunit">
    <text evidence="8">Homodimer.</text>
</comment>
<keyword evidence="4 8" id="KW-0028">Amino-acid biosynthesis</keyword>
<gene>
    <name evidence="8" type="primary">dapF</name>
    <name evidence="10" type="ORF">FHX50_000062</name>
</gene>
<dbReference type="HAMAP" id="MF_00197">
    <property type="entry name" value="DAP_epimerase"/>
    <property type="match status" value="1"/>
</dbReference>
<evidence type="ECO:0000256" key="1">
    <source>
        <dbReference type="ARBA" id="ARBA00005196"/>
    </source>
</evidence>
<name>A0A839QND1_9MICO</name>
<keyword evidence="5 8" id="KW-0457">Lysine biosynthesis</keyword>
<dbReference type="Proteomes" id="UP000568050">
    <property type="component" value="Unassembled WGS sequence"/>
</dbReference>
<dbReference type="InterPro" id="IPR001653">
    <property type="entry name" value="DAP_epimerase_DapF"/>
</dbReference>
<feature type="binding site" evidence="8">
    <location>
        <begin position="225"/>
        <end position="226"/>
    </location>
    <ligand>
        <name>substrate</name>
    </ligand>
</feature>
<feature type="binding site" evidence="8">
    <location>
        <position position="18"/>
    </location>
    <ligand>
        <name>substrate</name>
    </ligand>
</feature>
<feature type="binding site" evidence="8">
    <location>
        <position position="174"/>
    </location>
    <ligand>
        <name>substrate</name>
    </ligand>
</feature>
<evidence type="ECO:0000256" key="7">
    <source>
        <dbReference type="ARBA" id="ARBA00051712"/>
    </source>
</evidence>
<feature type="active site" description="Proton donor" evidence="8">
    <location>
        <position position="94"/>
    </location>
</feature>
<comment type="pathway">
    <text evidence="1 8">Amino-acid biosynthesis; L-lysine biosynthesis via DAP pathway; DL-2,6-diaminopimelate from LL-2,6-diaminopimelate: step 1/1.</text>
</comment>
<feature type="binding site" evidence="8">
    <location>
        <position position="85"/>
    </location>
    <ligand>
        <name>substrate</name>
    </ligand>
</feature>
<dbReference type="AlphaFoldDB" id="A0A839QND1"/>
<dbReference type="EC" id="5.1.1.7" evidence="3 8"/>
<keyword evidence="8" id="KW-0963">Cytoplasm</keyword>
<dbReference type="InterPro" id="IPR018510">
    <property type="entry name" value="DAP_epimerase_AS"/>
</dbReference>
<evidence type="ECO:0000256" key="5">
    <source>
        <dbReference type="ARBA" id="ARBA00023154"/>
    </source>
</evidence>
<evidence type="ECO:0000313" key="10">
    <source>
        <dbReference type="EMBL" id="MBB3021814.1"/>
    </source>
</evidence>
<dbReference type="PANTHER" id="PTHR31689">
    <property type="entry name" value="DIAMINOPIMELATE EPIMERASE, CHLOROPLASTIC"/>
    <property type="match status" value="1"/>
</dbReference>
<dbReference type="GO" id="GO:0005829">
    <property type="term" value="C:cytosol"/>
    <property type="evidence" value="ECO:0007669"/>
    <property type="project" value="TreeGrafter"/>
</dbReference>
<evidence type="ECO:0000256" key="2">
    <source>
        <dbReference type="ARBA" id="ARBA00010219"/>
    </source>
</evidence>
<dbReference type="SUPFAM" id="SSF54506">
    <property type="entry name" value="Diaminopimelate epimerase-like"/>
    <property type="match status" value="2"/>
</dbReference>
<comment type="function">
    <text evidence="8">Catalyzes the stereoinversion of LL-2,6-diaminopimelate (L,L-DAP) to meso-diaminopimelate (meso-DAP), a precursor of L-lysine and an essential component of the bacterial peptidoglycan.</text>
</comment>
<evidence type="ECO:0000256" key="6">
    <source>
        <dbReference type="ARBA" id="ARBA00023235"/>
    </source>
</evidence>
<dbReference type="EMBL" id="JACHWP010000001">
    <property type="protein sequence ID" value="MBB3021814.1"/>
    <property type="molecule type" value="Genomic_DNA"/>
</dbReference>
<feature type="site" description="Could be important to modulate the pK values of the two catalytic cysteine residues" evidence="8">
    <location>
        <position position="176"/>
    </location>
</feature>
<feature type="binding site" evidence="8">
    <location>
        <position position="207"/>
    </location>
    <ligand>
        <name>substrate</name>
    </ligand>
</feature>
<comment type="caution">
    <text evidence="10">The sequence shown here is derived from an EMBL/GenBank/DDBJ whole genome shotgun (WGS) entry which is preliminary data.</text>
</comment>